<dbReference type="Gene3D" id="3.40.50.300">
    <property type="entry name" value="P-loop containing nucleotide triphosphate hydrolases"/>
    <property type="match status" value="1"/>
</dbReference>
<comment type="caution">
    <text evidence="6">The sequence shown here is derived from an EMBL/GenBank/DDBJ whole genome shotgun (WGS) entry which is preliminary data.</text>
</comment>
<organism evidence="6 7">
    <name type="scientific">Bifidobacterium reuteri DSM 23975</name>
    <dbReference type="NCBI Taxonomy" id="1437610"/>
    <lineage>
        <taxon>Bacteria</taxon>
        <taxon>Bacillati</taxon>
        <taxon>Actinomycetota</taxon>
        <taxon>Actinomycetes</taxon>
        <taxon>Bifidobacteriales</taxon>
        <taxon>Bifidobacteriaceae</taxon>
        <taxon>Bifidobacterium</taxon>
    </lineage>
</organism>
<proteinExistence type="predicted"/>
<dbReference type="AlphaFoldDB" id="A0A087CXD2"/>
<accession>A0A087CXD2</accession>
<dbReference type="InterPro" id="IPR003593">
    <property type="entry name" value="AAA+_ATPase"/>
</dbReference>
<dbReference type="InterPro" id="IPR015854">
    <property type="entry name" value="ABC_transpr_LolD-like"/>
</dbReference>
<feature type="domain" description="ABC transporter" evidence="5">
    <location>
        <begin position="50"/>
        <end position="289"/>
    </location>
</feature>
<sequence length="335" mass="36834">MAQDVVRHDADDVGNDDARTNDRSAGSGSFRTSAPINRQSTGVPGARPIIEVRNLRKEYPVEDETVVALERVNLAIPQGQICCIFGESGSGKSTLLNQLAGMEKPTRGGVRIGGVPVSKLDERELAAFRQKHIGFVFQSYNLLPNLTALENVAMPLMFRGVPKAQRERTARGILKRVGLGHRIGHYPRQMSGGQQQRVGIARAFVTRPEVVFADEPTGNLDSKTKAEVMAMICAFARDFNQTIVLVTHDPQMAAYADRIVTLLDGRIISDTANRPAAAQWPDSMHPTDAAKSQLSATTASRRGDNSTQRLEYNRNQYQSPTQPNTQERREQGATR</sequence>
<dbReference type="GO" id="GO:0098796">
    <property type="term" value="C:membrane protein complex"/>
    <property type="evidence" value="ECO:0007669"/>
    <property type="project" value="UniProtKB-ARBA"/>
</dbReference>
<gene>
    <name evidence="6" type="ORF">BREU_0709</name>
</gene>
<dbReference type="GO" id="GO:0016887">
    <property type="term" value="F:ATP hydrolysis activity"/>
    <property type="evidence" value="ECO:0007669"/>
    <property type="project" value="InterPro"/>
</dbReference>
<keyword evidence="2" id="KW-0547">Nucleotide-binding</keyword>
<dbReference type="EC" id="3.6.3.28" evidence="6"/>
<feature type="compositionally biased region" description="Polar residues" evidence="4">
    <location>
        <begin position="290"/>
        <end position="325"/>
    </location>
</feature>
<feature type="region of interest" description="Disordered" evidence="4">
    <location>
        <begin position="1"/>
        <end position="43"/>
    </location>
</feature>
<dbReference type="eggNOG" id="COG1136">
    <property type="taxonomic scope" value="Bacteria"/>
</dbReference>
<evidence type="ECO:0000313" key="7">
    <source>
        <dbReference type="Proteomes" id="UP000028984"/>
    </source>
</evidence>
<dbReference type="InterPro" id="IPR003439">
    <property type="entry name" value="ABC_transporter-like_ATP-bd"/>
</dbReference>
<dbReference type="PANTHER" id="PTHR24220:SF86">
    <property type="entry name" value="ABC TRANSPORTER ABCH.1"/>
    <property type="match status" value="1"/>
</dbReference>
<keyword evidence="3" id="KW-0067">ATP-binding</keyword>
<dbReference type="PROSITE" id="PS50893">
    <property type="entry name" value="ABC_TRANSPORTER_2"/>
    <property type="match status" value="1"/>
</dbReference>
<dbReference type="GO" id="GO:0022857">
    <property type="term" value="F:transmembrane transporter activity"/>
    <property type="evidence" value="ECO:0007669"/>
    <property type="project" value="UniProtKB-ARBA"/>
</dbReference>
<dbReference type="CDD" id="cd03255">
    <property type="entry name" value="ABC_MJ0796_LolCDE_FtsE"/>
    <property type="match status" value="1"/>
</dbReference>
<dbReference type="Proteomes" id="UP000028984">
    <property type="component" value="Unassembled WGS sequence"/>
</dbReference>
<dbReference type="STRING" id="1437610.BREU_0709"/>
<dbReference type="SMART" id="SM00382">
    <property type="entry name" value="AAA"/>
    <property type="match status" value="1"/>
</dbReference>
<protein>
    <submittedName>
        <fullName evidence="6">ABC superfamily ATP binding cassette transporter, ABC protein</fullName>
        <ecNumber evidence="6">3.6.3.28</ecNumber>
    </submittedName>
</protein>
<dbReference type="InterPro" id="IPR027417">
    <property type="entry name" value="P-loop_NTPase"/>
</dbReference>
<feature type="compositionally biased region" description="Polar residues" evidence="4">
    <location>
        <begin position="23"/>
        <end position="42"/>
    </location>
</feature>
<evidence type="ECO:0000313" key="6">
    <source>
        <dbReference type="EMBL" id="KFI87932.1"/>
    </source>
</evidence>
<evidence type="ECO:0000259" key="5">
    <source>
        <dbReference type="PROSITE" id="PS50893"/>
    </source>
</evidence>
<feature type="compositionally biased region" description="Basic and acidic residues" evidence="4">
    <location>
        <begin position="326"/>
        <end position="335"/>
    </location>
</feature>
<evidence type="ECO:0000256" key="4">
    <source>
        <dbReference type="SAM" id="MobiDB-lite"/>
    </source>
</evidence>
<dbReference type="Pfam" id="PF00005">
    <property type="entry name" value="ABC_tran"/>
    <property type="match status" value="1"/>
</dbReference>
<dbReference type="GO" id="GO:0005524">
    <property type="term" value="F:ATP binding"/>
    <property type="evidence" value="ECO:0007669"/>
    <property type="project" value="UniProtKB-KW"/>
</dbReference>
<reference evidence="6 7" key="1">
    <citation type="submission" date="2014-03" db="EMBL/GenBank/DDBJ databases">
        <title>Genomics of Bifidobacteria.</title>
        <authorList>
            <person name="Ventura M."/>
            <person name="Milani C."/>
            <person name="Lugli G.A."/>
        </authorList>
    </citation>
    <scope>NUCLEOTIDE SEQUENCE [LARGE SCALE GENOMIC DNA]</scope>
    <source>
        <strain evidence="6 7">DSM 23975</strain>
    </source>
</reference>
<name>A0A087CXD2_9BIFI</name>
<feature type="compositionally biased region" description="Basic and acidic residues" evidence="4">
    <location>
        <begin position="1"/>
        <end position="22"/>
    </location>
</feature>
<evidence type="ECO:0000256" key="1">
    <source>
        <dbReference type="ARBA" id="ARBA00022448"/>
    </source>
</evidence>
<dbReference type="InterPro" id="IPR017911">
    <property type="entry name" value="MacB-like_ATP-bd"/>
</dbReference>
<keyword evidence="1" id="KW-0813">Transport</keyword>
<keyword evidence="6" id="KW-0378">Hydrolase</keyword>
<dbReference type="PANTHER" id="PTHR24220">
    <property type="entry name" value="IMPORT ATP-BINDING PROTEIN"/>
    <property type="match status" value="1"/>
</dbReference>
<dbReference type="PROSITE" id="PS00211">
    <property type="entry name" value="ABC_TRANSPORTER_1"/>
    <property type="match status" value="1"/>
</dbReference>
<dbReference type="GO" id="GO:0005886">
    <property type="term" value="C:plasma membrane"/>
    <property type="evidence" value="ECO:0007669"/>
    <property type="project" value="TreeGrafter"/>
</dbReference>
<dbReference type="FunFam" id="3.40.50.300:FF:000032">
    <property type="entry name" value="Export ABC transporter ATP-binding protein"/>
    <property type="match status" value="1"/>
</dbReference>
<dbReference type="EMBL" id="JGZK01000002">
    <property type="protein sequence ID" value="KFI87932.1"/>
    <property type="molecule type" value="Genomic_DNA"/>
</dbReference>
<evidence type="ECO:0000256" key="3">
    <source>
        <dbReference type="ARBA" id="ARBA00022840"/>
    </source>
</evidence>
<dbReference type="InterPro" id="IPR017871">
    <property type="entry name" value="ABC_transporter-like_CS"/>
</dbReference>
<feature type="region of interest" description="Disordered" evidence="4">
    <location>
        <begin position="277"/>
        <end position="335"/>
    </location>
</feature>
<dbReference type="SUPFAM" id="SSF52540">
    <property type="entry name" value="P-loop containing nucleoside triphosphate hydrolases"/>
    <property type="match status" value="1"/>
</dbReference>
<evidence type="ECO:0000256" key="2">
    <source>
        <dbReference type="ARBA" id="ARBA00022741"/>
    </source>
</evidence>
<keyword evidence="7" id="KW-1185">Reference proteome</keyword>